<dbReference type="Pfam" id="PF09956">
    <property type="entry name" value="Phage_cement_2"/>
    <property type="match status" value="1"/>
</dbReference>
<comment type="caution">
    <text evidence="1">The sequence shown here is derived from an EMBL/GenBank/DDBJ whole genome shotgun (WGS) entry which is preliminary data.</text>
</comment>
<evidence type="ECO:0000313" key="1">
    <source>
        <dbReference type="EMBL" id="MSS36613.1"/>
    </source>
</evidence>
<gene>
    <name evidence="1" type="ORF">FYJ39_08520</name>
</gene>
<proteinExistence type="predicted"/>
<sequence length="109" mass="11276">MAKTAVYIQRGEAIDYKNTTDERIPANTVILLGERIGVAGGDIPAGEVGSIHMNGVFEIPKKAGTALNAGDNVVFTEENGIDKATDDVMGYAVENAAAEAAAAKVKLIG</sequence>
<dbReference type="PIRSF" id="PIRSF030771">
    <property type="entry name" value="UCP030771"/>
    <property type="match status" value="1"/>
</dbReference>
<organism evidence="1 2">
    <name type="scientific">Clostridium porci</name>
    <dbReference type="NCBI Taxonomy" id="2605778"/>
    <lineage>
        <taxon>Bacteria</taxon>
        <taxon>Bacillati</taxon>
        <taxon>Bacillota</taxon>
        <taxon>Clostridia</taxon>
        <taxon>Eubacteriales</taxon>
        <taxon>Clostridiaceae</taxon>
        <taxon>Clostridium</taxon>
    </lineage>
</organism>
<dbReference type="EMBL" id="VUMD01000006">
    <property type="protein sequence ID" value="MSS36613.1"/>
    <property type="molecule type" value="Genomic_DNA"/>
</dbReference>
<reference evidence="1 2" key="1">
    <citation type="submission" date="2019-08" db="EMBL/GenBank/DDBJ databases">
        <title>In-depth cultivation of the pig gut microbiome towards novel bacterial diversity and tailored functional studies.</title>
        <authorList>
            <person name="Wylensek D."/>
            <person name="Hitch T.C.A."/>
            <person name="Clavel T."/>
        </authorList>
    </citation>
    <scope>NUCLEOTIDE SEQUENCE [LARGE SCALE GENOMIC DNA]</scope>
    <source>
        <strain evidence="1 2">WCA-389-WT-23D1</strain>
    </source>
</reference>
<dbReference type="RefSeq" id="WP_154472059.1">
    <property type="nucleotide sequence ID" value="NZ_DBEWUL010000027.1"/>
</dbReference>
<accession>A0A7X2NLN4</accession>
<dbReference type="AlphaFoldDB" id="A0A7X2NLN4"/>
<keyword evidence="2" id="KW-1185">Reference proteome</keyword>
<name>A0A7X2NLN4_9CLOT</name>
<dbReference type="InterPro" id="IPR011231">
    <property type="entry name" value="Phage_VT1-Sakai_H0018"/>
</dbReference>
<evidence type="ECO:0000313" key="2">
    <source>
        <dbReference type="Proteomes" id="UP000429958"/>
    </source>
</evidence>
<protein>
    <submittedName>
        <fullName evidence="1">DUF2190 family protein</fullName>
    </submittedName>
</protein>
<dbReference type="Proteomes" id="UP000429958">
    <property type="component" value="Unassembled WGS sequence"/>
</dbReference>